<dbReference type="Proteomes" id="UP000737171">
    <property type="component" value="Unassembled WGS sequence"/>
</dbReference>
<dbReference type="Gene3D" id="3.40.630.30">
    <property type="match status" value="1"/>
</dbReference>
<comment type="caution">
    <text evidence="2">The sequence shown here is derived from an EMBL/GenBank/DDBJ whole genome shotgun (WGS) entry which is preliminary data.</text>
</comment>
<sequence>MTFASGSEIPVLVAGRCTLRPLLPSDAPAIARHANDAAVVHNLFDGFPHPYTLAHAEAWCGPQHREPQWGHSFAIDVDGEAIGCLGITPQTGSLACNAMLGYWIGRAHWGRGIVVDGVRVATSWAWAELPALTRLFAPIFARNVASQRVVQKAGYVREALLPRSMIKDGVAIDVVQFASYRQERA</sequence>
<organism evidence="2 3">
    <name type="scientific">Pseudaquabacterium terrae</name>
    <dbReference type="NCBI Taxonomy" id="2732868"/>
    <lineage>
        <taxon>Bacteria</taxon>
        <taxon>Pseudomonadati</taxon>
        <taxon>Pseudomonadota</taxon>
        <taxon>Betaproteobacteria</taxon>
        <taxon>Burkholderiales</taxon>
        <taxon>Sphaerotilaceae</taxon>
        <taxon>Pseudaquabacterium</taxon>
    </lineage>
</organism>
<dbReference type="InterPro" id="IPR000182">
    <property type="entry name" value="GNAT_dom"/>
</dbReference>
<dbReference type="Pfam" id="PF13302">
    <property type="entry name" value="Acetyltransf_3"/>
    <property type="match status" value="1"/>
</dbReference>
<dbReference type="PANTHER" id="PTHR46067">
    <property type="entry name" value="ACYL-COA N-ACYLTRANSFERASES (NAT) SUPERFAMILY PROTEIN"/>
    <property type="match status" value="1"/>
</dbReference>
<reference evidence="2 3" key="1">
    <citation type="submission" date="2020-05" db="EMBL/GenBank/DDBJ databases">
        <title>Aquincola sp. isolate from soil.</title>
        <authorList>
            <person name="Han J."/>
            <person name="Kim D.-U."/>
        </authorList>
    </citation>
    <scope>NUCLEOTIDE SEQUENCE [LARGE SCALE GENOMIC DNA]</scope>
    <source>
        <strain evidence="2 3">S2</strain>
    </source>
</reference>
<dbReference type="SUPFAM" id="SSF55729">
    <property type="entry name" value="Acyl-CoA N-acyltransferases (Nat)"/>
    <property type="match status" value="1"/>
</dbReference>
<proteinExistence type="predicted"/>
<keyword evidence="3" id="KW-1185">Reference proteome</keyword>
<protein>
    <submittedName>
        <fullName evidence="2">GNAT family N-acetyltransferase</fullName>
    </submittedName>
</protein>
<accession>A0ABX2EAG6</accession>
<evidence type="ECO:0000313" key="2">
    <source>
        <dbReference type="EMBL" id="NRF66081.1"/>
    </source>
</evidence>
<evidence type="ECO:0000259" key="1">
    <source>
        <dbReference type="PROSITE" id="PS51186"/>
    </source>
</evidence>
<dbReference type="EMBL" id="JABRWJ010000001">
    <property type="protein sequence ID" value="NRF66081.1"/>
    <property type="molecule type" value="Genomic_DNA"/>
</dbReference>
<dbReference type="RefSeq" id="WP_173120688.1">
    <property type="nucleotide sequence ID" value="NZ_JABRWJ010000001.1"/>
</dbReference>
<dbReference type="InterPro" id="IPR016181">
    <property type="entry name" value="Acyl_CoA_acyltransferase"/>
</dbReference>
<feature type="domain" description="N-acetyltransferase" evidence="1">
    <location>
        <begin position="17"/>
        <end position="179"/>
    </location>
</feature>
<gene>
    <name evidence="2" type="ORF">HLB44_03660</name>
</gene>
<name>A0ABX2EAG6_9BURK</name>
<evidence type="ECO:0000313" key="3">
    <source>
        <dbReference type="Proteomes" id="UP000737171"/>
    </source>
</evidence>
<dbReference type="PROSITE" id="PS51186">
    <property type="entry name" value="GNAT"/>
    <property type="match status" value="1"/>
</dbReference>
<dbReference type="PANTHER" id="PTHR46067:SF27">
    <property type="entry name" value="ACYL-COA N-ACYLTRANSFERASES (NAT) SUPERFAMILY PROTEIN"/>
    <property type="match status" value="1"/>
</dbReference>